<proteinExistence type="evidence at transcript level"/>
<reference evidence="2" key="1">
    <citation type="submission" date="2011-09" db="EMBL/GenBank/DDBJ databases">
        <title>The odds of duplicate gene persistence after polyploidization.</title>
        <authorList>
            <person name="Chain F.J.J."/>
            <person name="Dushoff J."/>
            <person name="Evans B.J."/>
        </authorList>
    </citation>
    <scope>NUCLEOTIDE SEQUENCE</scope>
</reference>
<dbReference type="EMBL" id="JP297727">
    <property type="protein sequence ID" value="AEQ17325.1"/>
    <property type="molecule type" value="mRNA"/>
</dbReference>
<feature type="compositionally biased region" description="Acidic residues" evidence="1">
    <location>
        <begin position="66"/>
        <end position="76"/>
    </location>
</feature>
<feature type="compositionally biased region" description="Low complexity" evidence="1">
    <location>
        <begin position="25"/>
        <end position="38"/>
    </location>
</feature>
<feature type="compositionally biased region" description="Low complexity" evidence="1">
    <location>
        <begin position="80"/>
        <end position="97"/>
    </location>
</feature>
<dbReference type="AlphaFoldDB" id="G5E401"/>
<evidence type="ECO:0000313" key="2">
    <source>
        <dbReference type="EMBL" id="AEQ17325.1"/>
    </source>
</evidence>
<organism evidence="2">
    <name type="scientific">Pipa carvalhoi</name>
    <name type="common">Carvalho's Surinam toad</name>
    <dbReference type="NCBI Taxonomy" id="191480"/>
    <lineage>
        <taxon>Eukaryota</taxon>
        <taxon>Metazoa</taxon>
        <taxon>Chordata</taxon>
        <taxon>Craniata</taxon>
        <taxon>Vertebrata</taxon>
        <taxon>Euteleostomi</taxon>
        <taxon>Amphibia</taxon>
        <taxon>Batrachia</taxon>
        <taxon>Anura</taxon>
        <taxon>Pipoidea</taxon>
        <taxon>Pipidae</taxon>
        <taxon>Pipinae</taxon>
        <taxon>Pipa</taxon>
    </lineage>
</organism>
<name>G5E401_9PIPI</name>
<accession>G5E401</accession>
<evidence type="ECO:0000256" key="1">
    <source>
        <dbReference type="SAM" id="MobiDB-lite"/>
    </source>
</evidence>
<sequence>LVAPNVALAPPMQQKVITSPPCVPAVPRSTQSSSSPAQSRKRRPTAEAPTAPEAPPPPAPIREEEKESETEIEVEREETFTSSLSSLSSPSFTSSSSAKELSSPGMLAPAVINPSYEAMSHSDPHSSGLEAELEHLRQALDSGLDSKEAEKVVKDLQEQLWATTKHLPSSEHTRKDIEN</sequence>
<feature type="non-terminal residue" evidence="2">
    <location>
        <position position="1"/>
    </location>
</feature>
<protein>
    <submittedName>
        <fullName evidence="2">Putative ski oncogene</fullName>
    </submittedName>
</protein>
<feature type="region of interest" description="Disordered" evidence="1">
    <location>
        <begin position="1"/>
        <end position="134"/>
    </location>
</feature>
<feature type="non-terminal residue" evidence="2">
    <location>
        <position position="179"/>
    </location>
</feature>